<dbReference type="Pfam" id="PF04515">
    <property type="entry name" value="Choline_transpo"/>
    <property type="match status" value="1"/>
</dbReference>
<feature type="transmembrane region" description="Helical" evidence="6">
    <location>
        <begin position="256"/>
        <end position="275"/>
    </location>
</feature>
<evidence type="ECO:0000313" key="7">
    <source>
        <dbReference type="EMBL" id="KAG7170639.1"/>
    </source>
</evidence>
<name>A0A8J5KE08_HOMAM</name>
<evidence type="ECO:0000256" key="2">
    <source>
        <dbReference type="ARBA" id="ARBA00007168"/>
    </source>
</evidence>
<dbReference type="PANTHER" id="PTHR12385:SF96">
    <property type="entry name" value="CHOLINE TRANSPORTER-LIKE PROTEIN"/>
    <property type="match status" value="1"/>
</dbReference>
<accession>A0A8J5KE08</accession>
<evidence type="ECO:0000256" key="3">
    <source>
        <dbReference type="ARBA" id="ARBA00022692"/>
    </source>
</evidence>
<dbReference type="AlphaFoldDB" id="A0A8J5KE08"/>
<feature type="transmembrane region" description="Helical" evidence="6">
    <location>
        <begin position="441"/>
        <end position="465"/>
    </location>
</feature>
<feature type="transmembrane region" description="Helical" evidence="6">
    <location>
        <begin position="396"/>
        <end position="421"/>
    </location>
</feature>
<gene>
    <name evidence="7" type="primary">Slc44a1-L</name>
    <name evidence="7" type="ORF">Hamer_G013455</name>
</gene>
<feature type="transmembrane region" description="Helical" evidence="6">
    <location>
        <begin position="337"/>
        <end position="358"/>
    </location>
</feature>
<keyword evidence="4 6" id="KW-1133">Transmembrane helix</keyword>
<keyword evidence="8" id="KW-1185">Reference proteome</keyword>
<dbReference type="PANTHER" id="PTHR12385">
    <property type="entry name" value="CHOLINE TRANSPORTER-LIKE (SLC FAMILY 44)"/>
    <property type="match status" value="1"/>
</dbReference>
<evidence type="ECO:0000256" key="5">
    <source>
        <dbReference type="ARBA" id="ARBA00023136"/>
    </source>
</evidence>
<comment type="function">
    <text evidence="6">Choline transporter.</text>
</comment>
<reference evidence="7" key="1">
    <citation type="journal article" date="2021" name="Sci. Adv.">
        <title>The American lobster genome reveals insights on longevity, neural, and immune adaptations.</title>
        <authorList>
            <person name="Polinski J.M."/>
            <person name="Zimin A.V."/>
            <person name="Clark K.F."/>
            <person name="Kohn A.B."/>
            <person name="Sadowski N."/>
            <person name="Timp W."/>
            <person name="Ptitsyn A."/>
            <person name="Khanna P."/>
            <person name="Romanova D.Y."/>
            <person name="Williams P."/>
            <person name="Greenwood S.J."/>
            <person name="Moroz L.L."/>
            <person name="Walt D.R."/>
            <person name="Bodnar A.G."/>
        </authorList>
    </citation>
    <scope>NUCLEOTIDE SEQUENCE</scope>
    <source>
        <strain evidence="7">GMGI-L3</strain>
    </source>
</reference>
<feature type="transmembrane region" description="Helical" evidence="6">
    <location>
        <begin position="572"/>
        <end position="594"/>
    </location>
</feature>
<dbReference type="GO" id="GO:0005886">
    <property type="term" value="C:plasma membrane"/>
    <property type="evidence" value="ECO:0007669"/>
    <property type="project" value="UniProtKB-SubCell"/>
</dbReference>
<dbReference type="GO" id="GO:0022857">
    <property type="term" value="F:transmembrane transporter activity"/>
    <property type="evidence" value="ECO:0007669"/>
    <property type="project" value="UniProtKB-UniRule"/>
</dbReference>
<proteinExistence type="inferred from homology"/>
<protein>
    <recommendedName>
        <fullName evidence="6">Choline transporter-like protein</fullName>
    </recommendedName>
</protein>
<feature type="transmembrane region" description="Helical" evidence="6">
    <location>
        <begin position="281"/>
        <end position="307"/>
    </location>
</feature>
<comment type="similarity">
    <text evidence="2 6">Belongs to the CTL (choline transporter-like) family.</text>
</comment>
<feature type="transmembrane region" description="Helical" evidence="6">
    <location>
        <begin position="364"/>
        <end position="384"/>
    </location>
</feature>
<dbReference type="Proteomes" id="UP000747542">
    <property type="component" value="Unassembled WGS sequence"/>
</dbReference>
<keyword evidence="3 6" id="KW-0812">Transmembrane</keyword>
<dbReference type="EMBL" id="JAHLQT010013773">
    <property type="protein sequence ID" value="KAG7170639.1"/>
    <property type="molecule type" value="Genomic_DNA"/>
</dbReference>
<keyword evidence="5 6" id="KW-0472">Membrane</keyword>
<dbReference type="InterPro" id="IPR007603">
    <property type="entry name" value="Choline_transptr-like"/>
</dbReference>
<organism evidence="7 8">
    <name type="scientific">Homarus americanus</name>
    <name type="common">American lobster</name>
    <dbReference type="NCBI Taxonomy" id="6706"/>
    <lineage>
        <taxon>Eukaryota</taxon>
        <taxon>Metazoa</taxon>
        <taxon>Ecdysozoa</taxon>
        <taxon>Arthropoda</taxon>
        <taxon>Crustacea</taxon>
        <taxon>Multicrustacea</taxon>
        <taxon>Malacostraca</taxon>
        <taxon>Eumalacostraca</taxon>
        <taxon>Eucarida</taxon>
        <taxon>Decapoda</taxon>
        <taxon>Pleocyemata</taxon>
        <taxon>Astacidea</taxon>
        <taxon>Nephropoidea</taxon>
        <taxon>Nephropidae</taxon>
        <taxon>Homarus</taxon>
    </lineage>
</organism>
<comment type="subcellular location">
    <subcellularLocation>
        <location evidence="6">Cell membrane</location>
        <topology evidence="6">Multi-pass membrane protein</topology>
    </subcellularLocation>
    <subcellularLocation>
        <location evidence="1">Membrane</location>
        <topology evidence="1">Multi-pass membrane protein</topology>
    </subcellularLocation>
</comment>
<sequence length="686" mass="77067">RRYGVLVNTGSNLLYSCFRNFIVESPAERVCEVLTLIGVSGVSQLAAGYRVFGRPKRCCCLDERKESYKLAITQSSYPVAKVYPATQNKVNGKVLAPPIYDDFDGPLQNRVCRDVVFLILFIAFTVGSIAFLIYVGSKSNPKRLLHGYDKFGNVCGSKNPKYANLEKSGQDFRTRPFLSWSVDTSMSAMINEGAIMKTCVKTCPSNTSTQFLFTCLPVKGDWAVNKTDAVFKAALGFTASDFFETLGQDLQLSAMYIVYLCLISLGLAIVVTVMLRFLAPVVVWLSVFIMVVGTIAGTVALWVFWYLQKKKVQALKDKEDSQLDYEIQVLQKSATTLLISAIVVTIFTVLFLIMMIAMRNRIKLVIALFKEAGKAVGAMPLLLLQPLWAMRWYHIFAFLWVTQFVLACQDVTIAGSVAQWFFTRNKQQLGWPILTAMKRMYRYHLGSLALGSLILAFVKLLRLLLKSLQKQMNSTNQVCAWALKCCQCCLWCFEKFLKFLSRNAYIEIAIYGYGFCKAAQEAFTLLMSNALRVVAINSVGAFVLFLAKLAIVLSTIGFGILMFENRDDVTHVWAPLLIVAIFSYLIAHAFISVYEMTIDALFLCFCEDCKRNDGIQRPYYMSKGLMKFVENNKRALEALEQRQNQEKVWTTNVKPNNGQMYPSLSPSPVHGGMTPLNPAYPPTAIP</sequence>
<evidence type="ECO:0000256" key="1">
    <source>
        <dbReference type="ARBA" id="ARBA00004141"/>
    </source>
</evidence>
<evidence type="ECO:0000256" key="4">
    <source>
        <dbReference type="ARBA" id="ARBA00022989"/>
    </source>
</evidence>
<feature type="transmembrane region" description="Helical" evidence="6">
    <location>
        <begin position="115"/>
        <end position="135"/>
    </location>
</feature>
<feature type="non-terminal residue" evidence="7">
    <location>
        <position position="686"/>
    </location>
</feature>
<comment type="caution">
    <text evidence="7">The sequence shown here is derived from an EMBL/GenBank/DDBJ whole genome shotgun (WGS) entry which is preliminary data.</text>
</comment>
<feature type="transmembrane region" description="Helical" evidence="6">
    <location>
        <begin position="534"/>
        <end position="560"/>
    </location>
</feature>
<evidence type="ECO:0000313" key="8">
    <source>
        <dbReference type="Proteomes" id="UP000747542"/>
    </source>
</evidence>
<evidence type="ECO:0000256" key="6">
    <source>
        <dbReference type="RuleBase" id="RU368066"/>
    </source>
</evidence>